<reference evidence="7" key="2">
    <citation type="submission" date="2023-04" db="EMBL/GenBank/DDBJ databases">
        <authorList>
            <person name="Bruccoleri R.E."/>
            <person name="Oakeley E.J."/>
            <person name="Faust A.-M."/>
            <person name="Dessus-Babus S."/>
            <person name="Altorfer M."/>
            <person name="Burckhardt D."/>
            <person name="Oertli M."/>
            <person name="Naumann U."/>
            <person name="Petersen F."/>
            <person name="Wong J."/>
        </authorList>
    </citation>
    <scope>NUCLEOTIDE SEQUENCE</scope>
    <source>
        <strain evidence="7">GSM-AAB239-AS_SAM_17_03QT</strain>
        <tissue evidence="7">Leaf</tissue>
    </source>
</reference>
<dbReference type="InterPro" id="IPR001611">
    <property type="entry name" value="Leu-rich_rpt"/>
</dbReference>
<dbReference type="PANTHER" id="PTHR48059">
    <property type="entry name" value="POLYGALACTURONASE INHIBITOR 1"/>
    <property type="match status" value="1"/>
</dbReference>
<feature type="signal peptide" evidence="5">
    <location>
        <begin position="1"/>
        <end position="21"/>
    </location>
</feature>
<organism evidence="7 8">
    <name type="scientific">Iris pallida</name>
    <name type="common">Sweet iris</name>
    <dbReference type="NCBI Taxonomy" id="29817"/>
    <lineage>
        <taxon>Eukaryota</taxon>
        <taxon>Viridiplantae</taxon>
        <taxon>Streptophyta</taxon>
        <taxon>Embryophyta</taxon>
        <taxon>Tracheophyta</taxon>
        <taxon>Spermatophyta</taxon>
        <taxon>Magnoliopsida</taxon>
        <taxon>Liliopsida</taxon>
        <taxon>Asparagales</taxon>
        <taxon>Iridaceae</taxon>
        <taxon>Iridoideae</taxon>
        <taxon>Irideae</taxon>
        <taxon>Iris</taxon>
    </lineage>
</organism>
<dbReference type="InterPro" id="IPR051848">
    <property type="entry name" value="PGIP"/>
</dbReference>
<protein>
    <submittedName>
        <fullName evidence="7">Polygalacturonase inhibitor-like</fullName>
    </submittedName>
</protein>
<evidence type="ECO:0000256" key="5">
    <source>
        <dbReference type="SAM" id="SignalP"/>
    </source>
</evidence>
<comment type="similarity">
    <text evidence="4">Belongs to the polygalacturonase-inhibiting protein family.</text>
</comment>
<gene>
    <name evidence="7" type="ORF">M6B38_346235</name>
</gene>
<dbReference type="Pfam" id="PF08263">
    <property type="entry name" value="LRRNT_2"/>
    <property type="match status" value="1"/>
</dbReference>
<sequence length="267" mass="28502">MGISTILSLTLLFLAFTLSSAASCTKADVAALNTFKNSFPANTFPNSWDGSDNCCFYDGVGCDKGRVTSLLFTSDQDDFDHLPVLLNGSLPASIGDLSALESISIQLQPNLVGPIPNNWAKLKKMQYFTIYNTSISGHIPSFISQYTNLLELEINYCKLITGTIPASLGNLVNLQVIALDDNNLSGTIPGNLFSKLKSTDQAELGLSNNKLTGSIPQSFATIKWQNLDVSNNMLCGQIPKGGNYVPADGSGFANNKCLCGSPLPACK</sequence>
<evidence type="ECO:0000259" key="6">
    <source>
        <dbReference type="Pfam" id="PF08263"/>
    </source>
</evidence>
<dbReference type="Gene3D" id="3.80.10.10">
    <property type="entry name" value="Ribonuclease Inhibitor"/>
    <property type="match status" value="2"/>
</dbReference>
<keyword evidence="5" id="KW-0732">Signal</keyword>
<feature type="domain" description="Leucine-rich repeat-containing N-terminal plant-type" evidence="6">
    <location>
        <begin position="27"/>
        <end position="63"/>
    </location>
</feature>
<dbReference type="AlphaFoldDB" id="A0AAX6GUX7"/>
<reference evidence="7" key="1">
    <citation type="journal article" date="2023" name="GigaByte">
        <title>Genome assembly of the bearded iris, Iris pallida Lam.</title>
        <authorList>
            <person name="Bruccoleri R.E."/>
            <person name="Oakeley E.J."/>
            <person name="Faust A.M.E."/>
            <person name="Altorfer M."/>
            <person name="Dessus-Babus S."/>
            <person name="Burckhardt D."/>
            <person name="Oertli M."/>
            <person name="Naumann U."/>
            <person name="Petersen F."/>
            <person name="Wong J."/>
        </authorList>
    </citation>
    <scope>NUCLEOTIDE SEQUENCE</scope>
    <source>
        <strain evidence="7">GSM-AAB239-AS_SAM_17_03QT</strain>
    </source>
</reference>
<dbReference type="Proteomes" id="UP001140949">
    <property type="component" value="Unassembled WGS sequence"/>
</dbReference>
<evidence type="ECO:0000313" key="7">
    <source>
        <dbReference type="EMBL" id="KAJ6832294.1"/>
    </source>
</evidence>
<comment type="subcellular location">
    <subcellularLocation>
        <location evidence="1">Cell envelope</location>
    </subcellularLocation>
</comment>
<keyword evidence="8" id="KW-1185">Reference proteome</keyword>
<evidence type="ECO:0000256" key="2">
    <source>
        <dbReference type="ARBA" id="ARBA00022614"/>
    </source>
</evidence>
<dbReference type="InterPro" id="IPR032675">
    <property type="entry name" value="LRR_dom_sf"/>
</dbReference>
<keyword evidence="3" id="KW-0677">Repeat</keyword>
<dbReference type="Pfam" id="PF00560">
    <property type="entry name" value="LRR_1"/>
    <property type="match status" value="3"/>
</dbReference>
<dbReference type="InterPro" id="IPR013210">
    <property type="entry name" value="LRR_N_plant-typ"/>
</dbReference>
<dbReference type="SUPFAM" id="SSF52058">
    <property type="entry name" value="L domain-like"/>
    <property type="match status" value="1"/>
</dbReference>
<evidence type="ECO:0000256" key="3">
    <source>
        <dbReference type="ARBA" id="ARBA00022737"/>
    </source>
</evidence>
<dbReference type="PANTHER" id="PTHR48059:SF30">
    <property type="entry name" value="OS06G0587000 PROTEIN"/>
    <property type="match status" value="1"/>
</dbReference>
<feature type="chain" id="PRO_5043825395" evidence="5">
    <location>
        <begin position="22"/>
        <end position="267"/>
    </location>
</feature>
<accession>A0AAX6GUX7</accession>
<evidence type="ECO:0000256" key="4">
    <source>
        <dbReference type="ARBA" id="ARBA00038043"/>
    </source>
</evidence>
<evidence type="ECO:0000256" key="1">
    <source>
        <dbReference type="ARBA" id="ARBA00004196"/>
    </source>
</evidence>
<comment type="caution">
    <text evidence="7">The sequence shown here is derived from an EMBL/GenBank/DDBJ whole genome shotgun (WGS) entry which is preliminary data.</text>
</comment>
<evidence type="ECO:0000313" key="8">
    <source>
        <dbReference type="Proteomes" id="UP001140949"/>
    </source>
</evidence>
<name>A0AAX6GUX7_IRIPA</name>
<proteinExistence type="inferred from homology"/>
<dbReference type="EMBL" id="JANAVB010016194">
    <property type="protein sequence ID" value="KAJ6832294.1"/>
    <property type="molecule type" value="Genomic_DNA"/>
</dbReference>
<keyword evidence="2" id="KW-0433">Leucine-rich repeat</keyword>